<comment type="caution">
    <text evidence="8">The sequence shown here is derived from an EMBL/GenBank/DDBJ whole genome shotgun (WGS) entry which is preliminary data.</text>
</comment>
<evidence type="ECO:0000256" key="5">
    <source>
        <dbReference type="ARBA" id="ARBA00023136"/>
    </source>
</evidence>
<evidence type="ECO:0000256" key="3">
    <source>
        <dbReference type="ARBA" id="ARBA00022692"/>
    </source>
</evidence>
<dbReference type="InterPro" id="IPR052714">
    <property type="entry name" value="MFS_Exporter"/>
</dbReference>
<proteinExistence type="predicted"/>
<dbReference type="PANTHER" id="PTHR23531">
    <property type="entry name" value="QUINOLENE RESISTANCE PROTEIN NORA"/>
    <property type="match status" value="1"/>
</dbReference>
<dbReference type="InterPro" id="IPR020846">
    <property type="entry name" value="MFS_dom"/>
</dbReference>
<evidence type="ECO:0000256" key="1">
    <source>
        <dbReference type="ARBA" id="ARBA00004651"/>
    </source>
</evidence>
<dbReference type="Pfam" id="PF07690">
    <property type="entry name" value="MFS_1"/>
    <property type="match status" value="1"/>
</dbReference>
<feature type="transmembrane region" description="Helical" evidence="6">
    <location>
        <begin position="241"/>
        <end position="262"/>
    </location>
</feature>
<sequence length="398" mass="44079">MQKQALWNRNFLGICFTNFFLFMTMYSLMNTLPIFVTDVLKADKQQVGLVVTLFLIGAVLIRPLAGKWIENLGPKKILLISLTLFMISNVIDIKIKNFFPLLILRFIQGIGFGMATTATGTIVADLIPDNRKGEGIGYFNMFMSLAMVVGPFLGLTVISHYNFTIFFTICSIFCLLALLCGNITKTPEHISNKKTKTNKSLQLKDFIEPTGIPISLISFVLSFGYYGSIAFITLYAKEIRLANVSSFFFVVFAVMIVISRPFFGKLFDKRGENIVIYPGFLLLAIGLIGLSKTHTPFMFLASSGIIGLGFGALFSSLQALVLKAAPAHRKGFATATFLSFWDCGYGLGSFLLGLISVYTGYSILCVVSSVIILFDALLYYKLHHRKTVTFVEHTSKAA</sequence>
<keyword evidence="5 6" id="KW-0472">Membrane</keyword>
<feature type="transmembrane region" description="Helical" evidence="6">
    <location>
        <begin position="136"/>
        <end position="158"/>
    </location>
</feature>
<dbReference type="GO" id="GO:0005886">
    <property type="term" value="C:plasma membrane"/>
    <property type="evidence" value="ECO:0007669"/>
    <property type="project" value="UniProtKB-SubCell"/>
</dbReference>
<dbReference type="GO" id="GO:0022857">
    <property type="term" value="F:transmembrane transporter activity"/>
    <property type="evidence" value="ECO:0007669"/>
    <property type="project" value="InterPro"/>
</dbReference>
<evidence type="ECO:0000259" key="7">
    <source>
        <dbReference type="PROSITE" id="PS50850"/>
    </source>
</evidence>
<feature type="transmembrane region" description="Helical" evidence="6">
    <location>
        <begin position="297"/>
        <end position="320"/>
    </location>
</feature>
<reference evidence="8" key="1">
    <citation type="submission" date="2021-03" db="EMBL/GenBank/DDBJ databases">
        <title>Taxonomic study of Clostridium polyendosporum from meadow-gley soil under rice.</title>
        <authorList>
            <person name="Kobayashi H."/>
            <person name="Tanizawa Y."/>
            <person name="Yagura M."/>
        </authorList>
    </citation>
    <scope>NUCLEOTIDE SEQUENCE</scope>
    <source>
        <strain evidence="8">JCM 30710</strain>
    </source>
</reference>
<evidence type="ECO:0000256" key="4">
    <source>
        <dbReference type="ARBA" id="ARBA00022989"/>
    </source>
</evidence>
<gene>
    <name evidence="8" type="primary">norA</name>
    <name evidence="8" type="ORF">CPJCM30710_08200</name>
</gene>
<name>A0A919VDL8_9CLOT</name>
<protein>
    <submittedName>
        <fullName evidence="8">MFS transporter</fullName>
    </submittedName>
</protein>
<dbReference type="PROSITE" id="PS50850">
    <property type="entry name" value="MFS"/>
    <property type="match status" value="1"/>
</dbReference>
<organism evidence="8 9">
    <name type="scientific">Clostridium polyendosporum</name>
    <dbReference type="NCBI Taxonomy" id="69208"/>
    <lineage>
        <taxon>Bacteria</taxon>
        <taxon>Bacillati</taxon>
        <taxon>Bacillota</taxon>
        <taxon>Clostridia</taxon>
        <taxon>Eubacteriales</taxon>
        <taxon>Clostridiaceae</taxon>
        <taxon>Clostridium</taxon>
    </lineage>
</organism>
<dbReference type="PANTHER" id="PTHR23531:SF2">
    <property type="entry name" value="PERMEASE"/>
    <property type="match status" value="1"/>
</dbReference>
<evidence type="ECO:0000313" key="8">
    <source>
        <dbReference type="EMBL" id="GIM28154.1"/>
    </source>
</evidence>
<feature type="transmembrane region" description="Helical" evidence="6">
    <location>
        <begin position="214"/>
        <end position="235"/>
    </location>
</feature>
<evidence type="ECO:0000256" key="6">
    <source>
        <dbReference type="SAM" id="Phobius"/>
    </source>
</evidence>
<evidence type="ECO:0000313" key="9">
    <source>
        <dbReference type="Proteomes" id="UP000679179"/>
    </source>
</evidence>
<dbReference type="CDD" id="cd17489">
    <property type="entry name" value="MFS_YfcJ_like"/>
    <property type="match status" value="1"/>
</dbReference>
<accession>A0A919VDL8</accession>
<feature type="transmembrane region" description="Helical" evidence="6">
    <location>
        <begin position="101"/>
        <end position="124"/>
    </location>
</feature>
<feature type="transmembrane region" description="Helical" evidence="6">
    <location>
        <begin position="361"/>
        <end position="380"/>
    </location>
</feature>
<feature type="domain" description="Major facilitator superfamily (MFS) profile" evidence="7">
    <location>
        <begin position="10"/>
        <end position="387"/>
    </location>
</feature>
<keyword evidence="4 6" id="KW-1133">Transmembrane helix</keyword>
<feature type="transmembrane region" description="Helical" evidence="6">
    <location>
        <begin position="47"/>
        <end position="65"/>
    </location>
</feature>
<dbReference type="InterPro" id="IPR036259">
    <property type="entry name" value="MFS_trans_sf"/>
</dbReference>
<dbReference type="RefSeq" id="WP_212902887.1">
    <property type="nucleotide sequence ID" value="NZ_BOPZ01000004.1"/>
</dbReference>
<keyword evidence="3 6" id="KW-0812">Transmembrane</keyword>
<feature type="transmembrane region" description="Helical" evidence="6">
    <location>
        <begin position="164"/>
        <end position="184"/>
    </location>
</feature>
<dbReference type="EMBL" id="BOPZ01000004">
    <property type="protein sequence ID" value="GIM28154.1"/>
    <property type="molecule type" value="Genomic_DNA"/>
</dbReference>
<keyword evidence="9" id="KW-1185">Reference proteome</keyword>
<dbReference type="Proteomes" id="UP000679179">
    <property type="component" value="Unassembled WGS sequence"/>
</dbReference>
<feature type="transmembrane region" description="Helical" evidence="6">
    <location>
        <begin position="274"/>
        <end position="291"/>
    </location>
</feature>
<dbReference type="AlphaFoldDB" id="A0A919VDL8"/>
<feature type="transmembrane region" description="Helical" evidence="6">
    <location>
        <begin position="12"/>
        <end position="35"/>
    </location>
</feature>
<dbReference type="InterPro" id="IPR011701">
    <property type="entry name" value="MFS"/>
</dbReference>
<keyword evidence="2" id="KW-0813">Transport</keyword>
<evidence type="ECO:0000256" key="2">
    <source>
        <dbReference type="ARBA" id="ARBA00022448"/>
    </source>
</evidence>
<dbReference type="SUPFAM" id="SSF103473">
    <property type="entry name" value="MFS general substrate transporter"/>
    <property type="match status" value="1"/>
</dbReference>
<comment type="subcellular location">
    <subcellularLocation>
        <location evidence="1">Cell membrane</location>
        <topology evidence="1">Multi-pass membrane protein</topology>
    </subcellularLocation>
</comment>
<dbReference type="Gene3D" id="1.20.1250.20">
    <property type="entry name" value="MFS general substrate transporter like domains"/>
    <property type="match status" value="1"/>
</dbReference>